<dbReference type="OrthoDB" id="784829at2"/>
<feature type="domain" description="DNA primase/helicase Gp4 N-terminal Bacteriophage T7-like" evidence="1">
    <location>
        <begin position="28"/>
        <end position="63"/>
    </location>
</feature>
<sequence length="327" mass="36362">MNTRDAVIGRWPEVFKAFGMPPVTGLKHWAKECPVCNRKGKFRIDDKEGRGTWICSCGSGDGWKLLELTQQKTIGELFAEVDQIIGNVWQRDASAPQRQKQPAPVDQVRDAVLRKFSGMQGLRDTPAQDYLSSRGIFTLPTPDAARYCTSQPLHAGGTFQAIWSLATDSKMNLCYLHRTLLDGDKKASVDMAKKQKKLQDDNYLEYATSVAIRLFPVASTLGIAEGIETALSCKQLYGVNTWSVINANFMEKFLAPAGVTHLIIFTDMDRHTATGHAKAFECAHKNLLAKNDVEKVTVRWCDGGDFNDLIMNGDQVRELTFNKKAAA</sequence>
<gene>
    <name evidence="3" type="ORF">CKS_0090</name>
    <name evidence="2" type="ORF">DSJ_18535</name>
</gene>
<dbReference type="InterPro" id="IPR013237">
    <property type="entry name" value="Phage_T7_Gp4_N"/>
</dbReference>
<protein>
    <submittedName>
        <fullName evidence="2 3">DNA primase</fullName>
    </submittedName>
</protein>
<dbReference type="STRING" id="660596.DSJ_18535"/>
<dbReference type="Pfam" id="PF08273">
    <property type="entry name" value="Zn_Ribbon_Prim"/>
    <property type="match status" value="1"/>
</dbReference>
<evidence type="ECO:0000259" key="1">
    <source>
        <dbReference type="SMART" id="SM00778"/>
    </source>
</evidence>
<dbReference type="PATRIC" id="fig|660596.6.peg.327"/>
<dbReference type="KEGG" id="pstw:DSJ_18535"/>
<dbReference type="Pfam" id="PF13362">
    <property type="entry name" value="Toprim_3"/>
    <property type="match status" value="1"/>
</dbReference>
<dbReference type="AlphaFoldDB" id="H3R8Z3"/>
<evidence type="ECO:0000313" key="4">
    <source>
        <dbReference type="Proteomes" id="UP000005050"/>
    </source>
</evidence>
<dbReference type="EMBL" id="CP017581">
    <property type="protein sequence ID" value="ARF51114.1"/>
    <property type="molecule type" value="Genomic_DNA"/>
</dbReference>
<dbReference type="InterPro" id="IPR006171">
    <property type="entry name" value="TOPRIM_dom"/>
</dbReference>
<dbReference type="EMBL" id="AHIE01000002">
    <property type="protein sequence ID" value="EHU01656.1"/>
    <property type="molecule type" value="Genomic_DNA"/>
</dbReference>
<reference evidence="3 4" key="1">
    <citation type="journal article" date="2012" name="Mol. Microbiol.">
        <title>The genetic and structural basis of two distinct terminal side branch residues in stewartan and amylovoran exopolysaccharides and their potential role in host adaptation.</title>
        <authorList>
            <person name="Wang X."/>
            <person name="Yang F."/>
            <person name="von Bodman S.B."/>
        </authorList>
    </citation>
    <scope>NUCLEOTIDE SEQUENCE [LARGE SCALE GENOMIC DNA]</scope>
    <source>
        <strain evidence="3 4">DC283</strain>
    </source>
</reference>
<dbReference type="InterPro" id="IPR055570">
    <property type="entry name" value="DUF7146"/>
</dbReference>
<evidence type="ECO:0000313" key="5">
    <source>
        <dbReference type="Proteomes" id="UP000192380"/>
    </source>
</evidence>
<keyword evidence="5" id="KW-1185">Reference proteome</keyword>
<evidence type="ECO:0000313" key="2">
    <source>
        <dbReference type="EMBL" id="ARF51114.1"/>
    </source>
</evidence>
<dbReference type="Proteomes" id="UP000005050">
    <property type="component" value="Unassembled WGS sequence"/>
</dbReference>
<dbReference type="GO" id="GO:0004386">
    <property type="term" value="F:helicase activity"/>
    <property type="evidence" value="ECO:0007669"/>
    <property type="project" value="InterPro"/>
</dbReference>
<reference evidence="2 5" key="3">
    <citation type="submission" date="2016-10" db="EMBL/GenBank/DDBJ databases">
        <title>Complete Genome Assembly of Pantoea stewartii subsp. stewartii DC283, a Corn Pathogen.</title>
        <authorList>
            <person name="Duong D.A."/>
            <person name="Stevens A.M."/>
            <person name="Jensen R.V."/>
        </authorList>
    </citation>
    <scope>NUCLEOTIDE SEQUENCE [LARGE SCALE GENOMIC DNA]</scope>
    <source>
        <strain evidence="2 5">DC283</strain>
    </source>
</reference>
<dbReference type="RefSeq" id="WP_006117833.1">
    <property type="nucleotide sequence ID" value="NZ_AHIE01000002.1"/>
</dbReference>
<dbReference type="Proteomes" id="UP000192380">
    <property type="component" value="Chromosome"/>
</dbReference>
<dbReference type="Pfam" id="PF23639">
    <property type="entry name" value="DUF7146"/>
    <property type="match status" value="1"/>
</dbReference>
<name>H3R8Z3_PANSE</name>
<accession>H3R8Z3</accession>
<dbReference type="SMART" id="SM00778">
    <property type="entry name" value="Prim_Zn_Ribbon"/>
    <property type="match status" value="1"/>
</dbReference>
<dbReference type="GO" id="GO:0008270">
    <property type="term" value="F:zinc ion binding"/>
    <property type="evidence" value="ECO:0007669"/>
    <property type="project" value="InterPro"/>
</dbReference>
<proteinExistence type="predicted"/>
<evidence type="ECO:0000313" key="3">
    <source>
        <dbReference type="EMBL" id="EHU01656.1"/>
    </source>
</evidence>
<reference evidence="3" key="2">
    <citation type="submission" date="2012-01" db="EMBL/GenBank/DDBJ databases">
        <authorList>
            <person name="Biehl B.S."/>
            <person name="Ding Y."/>
            <person name="Dugan-Rocha S.P."/>
            <person name="Gibbs R.A."/>
            <person name="Glasner J.D."/>
            <person name="Kovar C."/>
            <person name="Muzny D.M."/>
            <person name="Neeno-Eckwall E.C."/>
            <person name="Perna N.T."/>
            <person name="Qin X."/>
            <person name="von Bodman S.B."/>
            <person name="Weinstock G.M."/>
        </authorList>
    </citation>
    <scope>NUCLEOTIDE SEQUENCE</scope>
    <source>
        <strain evidence="3">DC283</strain>
    </source>
</reference>
<organism evidence="3 4">
    <name type="scientific">Pantoea stewartii subsp. stewartii DC283</name>
    <dbReference type="NCBI Taxonomy" id="660596"/>
    <lineage>
        <taxon>Bacteria</taxon>
        <taxon>Pseudomonadati</taxon>
        <taxon>Pseudomonadota</taxon>
        <taxon>Gammaproteobacteria</taxon>
        <taxon>Enterobacterales</taxon>
        <taxon>Erwiniaceae</taxon>
        <taxon>Pantoea</taxon>
    </lineage>
</organism>